<evidence type="ECO:0000313" key="1">
    <source>
        <dbReference type="EMBL" id="KKM76525.1"/>
    </source>
</evidence>
<gene>
    <name evidence="1" type="ORF">LCGC14_1379410</name>
</gene>
<protein>
    <submittedName>
        <fullName evidence="1">Uncharacterized protein</fullName>
    </submittedName>
</protein>
<reference evidence="1" key="1">
    <citation type="journal article" date="2015" name="Nature">
        <title>Complex archaea that bridge the gap between prokaryotes and eukaryotes.</title>
        <authorList>
            <person name="Spang A."/>
            <person name="Saw J.H."/>
            <person name="Jorgensen S.L."/>
            <person name="Zaremba-Niedzwiedzka K."/>
            <person name="Martijn J."/>
            <person name="Lind A.E."/>
            <person name="van Eijk R."/>
            <person name="Schleper C."/>
            <person name="Guy L."/>
            <person name="Ettema T.J."/>
        </authorList>
    </citation>
    <scope>NUCLEOTIDE SEQUENCE</scope>
</reference>
<comment type="caution">
    <text evidence="1">The sequence shown here is derived from an EMBL/GenBank/DDBJ whole genome shotgun (WGS) entry which is preliminary data.</text>
</comment>
<dbReference type="EMBL" id="LAZR01008797">
    <property type="protein sequence ID" value="KKM76525.1"/>
    <property type="molecule type" value="Genomic_DNA"/>
</dbReference>
<name>A0A0F9MII4_9ZZZZ</name>
<accession>A0A0F9MII4</accession>
<feature type="non-terminal residue" evidence="1">
    <location>
        <position position="1"/>
    </location>
</feature>
<proteinExistence type="predicted"/>
<sequence length="81" mass="9096">YADELRLVEDGYYGGFSFDTWEDAQGFVRQTYADELRLVEDGYYESQDEVQLLSITVLIVESVHDQEIVAAALTPGDTDGP</sequence>
<organism evidence="1">
    <name type="scientific">marine sediment metagenome</name>
    <dbReference type="NCBI Taxonomy" id="412755"/>
    <lineage>
        <taxon>unclassified sequences</taxon>
        <taxon>metagenomes</taxon>
        <taxon>ecological metagenomes</taxon>
    </lineage>
</organism>
<dbReference type="AlphaFoldDB" id="A0A0F9MII4"/>